<evidence type="ECO:0000256" key="1">
    <source>
        <dbReference type="ARBA" id="ARBA00021843"/>
    </source>
</evidence>
<dbReference type="InterPro" id="IPR029058">
    <property type="entry name" value="AB_hydrolase_fold"/>
</dbReference>
<dbReference type="Gene3D" id="3.40.50.1820">
    <property type="entry name" value="alpha/beta hydrolase"/>
    <property type="match status" value="2"/>
</dbReference>
<dbReference type="GO" id="GO:0005737">
    <property type="term" value="C:cytoplasm"/>
    <property type="evidence" value="ECO:0007669"/>
    <property type="project" value="InterPro"/>
</dbReference>
<name>A0A1K2HXW7_9HYPH</name>
<protein>
    <recommendedName>
        <fullName evidence="1">Proline iminopeptidase</fullName>
    </recommendedName>
</protein>
<dbReference type="SUPFAM" id="SSF53474">
    <property type="entry name" value="alpha/beta-Hydrolases"/>
    <property type="match status" value="2"/>
</dbReference>
<dbReference type="InterPro" id="IPR005944">
    <property type="entry name" value="Pro_iminopeptidase"/>
</dbReference>
<keyword evidence="5" id="KW-1185">Reference proteome</keyword>
<dbReference type="InterPro" id="IPR000073">
    <property type="entry name" value="AB_hydrolase_1"/>
</dbReference>
<dbReference type="AlphaFoldDB" id="A0A1K2HXW7"/>
<accession>A0A1K2HXW7</accession>
<evidence type="ECO:0000259" key="2">
    <source>
        <dbReference type="Pfam" id="PF00561"/>
    </source>
</evidence>
<proteinExistence type="predicted"/>
<dbReference type="RefSeq" id="WP_072342515.1">
    <property type="nucleotide sequence ID" value="NZ_FPKU01000002.1"/>
</dbReference>
<dbReference type="Pfam" id="PF08386">
    <property type="entry name" value="Abhydrolase_4"/>
    <property type="match status" value="1"/>
</dbReference>
<reference evidence="4 5" key="1">
    <citation type="submission" date="2016-11" db="EMBL/GenBank/DDBJ databases">
        <authorList>
            <person name="Jaros S."/>
            <person name="Januszkiewicz K."/>
            <person name="Wedrychowicz H."/>
        </authorList>
    </citation>
    <scope>NUCLEOTIDE SEQUENCE [LARGE SCALE GENOMIC DNA]</scope>
    <source>
        <strain evidence="4 5">ATCC 23634</strain>
    </source>
</reference>
<dbReference type="Proteomes" id="UP000183447">
    <property type="component" value="Unassembled WGS sequence"/>
</dbReference>
<feature type="domain" description="Peptidase S33 tripeptidyl aminopeptidase-like C-terminal" evidence="3">
    <location>
        <begin position="548"/>
        <end position="629"/>
    </location>
</feature>
<evidence type="ECO:0000313" key="4">
    <source>
        <dbReference type="EMBL" id="SFZ84653.1"/>
    </source>
</evidence>
<evidence type="ECO:0000259" key="3">
    <source>
        <dbReference type="Pfam" id="PF08386"/>
    </source>
</evidence>
<dbReference type="PANTHER" id="PTHR43722:SF1">
    <property type="entry name" value="PROLINE IMINOPEPTIDASE"/>
    <property type="match status" value="1"/>
</dbReference>
<dbReference type="PANTHER" id="PTHR43722">
    <property type="entry name" value="PROLINE IMINOPEPTIDASE"/>
    <property type="match status" value="1"/>
</dbReference>
<dbReference type="GO" id="GO:0006508">
    <property type="term" value="P:proteolysis"/>
    <property type="evidence" value="ECO:0007669"/>
    <property type="project" value="InterPro"/>
</dbReference>
<organism evidence="4 5">
    <name type="scientific">Devosia enhydra</name>
    <dbReference type="NCBI Taxonomy" id="665118"/>
    <lineage>
        <taxon>Bacteria</taxon>
        <taxon>Pseudomonadati</taxon>
        <taxon>Pseudomonadota</taxon>
        <taxon>Alphaproteobacteria</taxon>
        <taxon>Hyphomicrobiales</taxon>
        <taxon>Devosiaceae</taxon>
        <taxon>Devosia</taxon>
    </lineage>
</organism>
<gene>
    <name evidence="4" type="ORF">SAMN02983003_2138</name>
</gene>
<dbReference type="EMBL" id="FPKU01000002">
    <property type="protein sequence ID" value="SFZ84653.1"/>
    <property type="molecule type" value="Genomic_DNA"/>
</dbReference>
<feature type="domain" description="AB hydrolase-1" evidence="2">
    <location>
        <begin position="92"/>
        <end position="247"/>
    </location>
</feature>
<sequence length="658" mass="68806">MDYVHLMALIASLAGNPAPTGFAELRALAAASGSALALHACVQPIGYDEIEGETVLCGTLTVPENHDLPGGRALGLEFAVLKAKTRFPEADPLVHLHGGPGGGVVDQLAGYAQIFDAWRQTRDIVLFDQRSAGLSDSSVACAQALSAYAPAIMGVPTEAGDGESNAIRDCLGELEAAGVDLKSYNTLQNAYDVRTLVQGLGYSRYNLYGISYGTKLALEVMRSASEGLRAVIIDGVVPMQVAAYDTVAVPADEAVALLVAQCKADAACDAAYPDLGGVITELLDKAVAGTLTKDGAAIPPEAIVQPIIARNGQRGLSSLTPYLPAYVYEIYRGKETPTIDMLSAANFQLPAPGPELPTAAAKALSPGQQKLAAAVIADLGAQIAATGALQQSVWDLEAMVRADRFGPIVELFDRELSAATVALLTADPATGRAQGSAMIVDYVGLLAGAPSRDALLGFVDRHFEGEPRDRLRALVEAMRQSEIEGSFALIGTSSRQAEAGFLRGQHLSIYACQEDIPFNSPEGVAAVNATLDYPGLAEVYASATAGLFAICQFYTPSPRAGDHVAVVSDIPTLAIGSAWDTQTAMSWAATAVETLPNGQSFVVPEAGHGALIYQRCAVEMGVAFINDPARRLEDVCGPALKPSFYMAPWVEADRAPGS</sequence>
<evidence type="ECO:0000313" key="5">
    <source>
        <dbReference type="Proteomes" id="UP000183447"/>
    </source>
</evidence>
<dbReference type="GO" id="GO:0004177">
    <property type="term" value="F:aminopeptidase activity"/>
    <property type="evidence" value="ECO:0007669"/>
    <property type="project" value="UniProtKB-EC"/>
</dbReference>
<dbReference type="Pfam" id="PF00561">
    <property type="entry name" value="Abhydrolase_1"/>
    <property type="match status" value="1"/>
</dbReference>
<dbReference type="InterPro" id="IPR013595">
    <property type="entry name" value="Pept_S33_TAP-like_C"/>
</dbReference>
<dbReference type="OrthoDB" id="9796770at2"/>
<dbReference type="STRING" id="665118.SAMN02983003_2138"/>